<sequence length="385" mass="43350">MIGESSKIPHSTKPAATTAGVQPRARPATKRKRKQQQDDNDHSDDHTMKDGGAYYDDSGADSDKKFACPFFKYDRVKHFNCLHFRLLRVKDVKQHILRKHHFFCGNCKEVFPDSKKCEEHIAMGPVCQTKRRPRREAAAAAARDALSERQRRSLSEKPKPSLTETERWFALWDVLFPRRSFPGLRQPPSPFLESEVHEAITMVQQLVSLHGSGGRPQPSWIPDLDAGDEDVPMMDADDASHCSASPSRQLSESERGAVSSLIQQVATMAPPRSSSPECSSPTVTSGSSVRQDMVHPSFWRETDTPSSVYGAHELDTSFGQFNDFLLTDPTMPWTQDLKIDNDEQPRIFEDRVENCSDSLTPNYPTELITDDDLSFGTLSRREGDQ</sequence>
<evidence type="ECO:0000313" key="3">
    <source>
        <dbReference type="Proteomes" id="UP000295703"/>
    </source>
</evidence>
<feature type="compositionally biased region" description="Basic and acidic residues" evidence="1">
    <location>
        <begin position="145"/>
        <end position="159"/>
    </location>
</feature>
<dbReference type="STRING" id="5466.A0A4R8QPA3"/>
<evidence type="ECO:0008006" key="4">
    <source>
        <dbReference type="Google" id="ProtNLM"/>
    </source>
</evidence>
<name>A0A4R8QPA3_COLTR</name>
<comment type="caution">
    <text evidence="2">The sequence shown here is derived from an EMBL/GenBank/DDBJ whole genome shotgun (WGS) entry which is preliminary data.</text>
</comment>
<keyword evidence="3" id="KW-1185">Reference proteome</keyword>
<feature type="region of interest" description="Disordered" evidence="1">
    <location>
        <begin position="134"/>
        <end position="159"/>
    </location>
</feature>
<evidence type="ECO:0000256" key="1">
    <source>
        <dbReference type="SAM" id="MobiDB-lite"/>
    </source>
</evidence>
<dbReference type="PANTHER" id="PTHR38166:SF1">
    <property type="entry name" value="C2H2-TYPE DOMAIN-CONTAINING PROTEIN"/>
    <property type="match status" value="1"/>
</dbReference>
<feature type="compositionally biased region" description="Low complexity" evidence="1">
    <location>
        <begin position="270"/>
        <end position="281"/>
    </location>
</feature>
<dbReference type="PANTHER" id="PTHR38166">
    <property type="entry name" value="C2H2-TYPE DOMAIN-CONTAINING PROTEIN-RELATED"/>
    <property type="match status" value="1"/>
</dbReference>
<organism evidence="2 3">
    <name type="scientific">Colletotrichum trifolii</name>
    <dbReference type="NCBI Taxonomy" id="5466"/>
    <lineage>
        <taxon>Eukaryota</taxon>
        <taxon>Fungi</taxon>
        <taxon>Dikarya</taxon>
        <taxon>Ascomycota</taxon>
        <taxon>Pezizomycotina</taxon>
        <taxon>Sordariomycetes</taxon>
        <taxon>Hypocreomycetidae</taxon>
        <taxon>Glomerellales</taxon>
        <taxon>Glomerellaceae</taxon>
        <taxon>Colletotrichum</taxon>
        <taxon>Colletotrichum orbiculare species complex</taxon>
    </lineage>
</organism>
<dbReference type="Proteomes" id="UP000295703">
    <property type="component" value="Unassembled WGS sequence"/>
</dbReference>
<feature type="region of interest" description="Disordered" evidence="1">
    <location>
        <begin position="358"/>
        <end position="385"/>
    </location>
</feature>
<reference evidence="2 3" key="1">
    <citation type="submission" date="2018-12" db="EMBL/GenBank/DDBJ databases">
        <title>Genome sequence and assembly of Colletotrichum trifolii.</title>
        <authorList>
            <person name="Gan P."/>
            <person name="Shirasu K."/>
        </authorList>
    </citation>
    <scope>NUCLEOTIDE SEQUENCE [LARGE SCALE GENOMIC DNA]</scope>
    <source>
        <strain evidence="2 3">543-2</strain>
    </source>
</reference>
<feature type="compositionally biased region" description="Basic and acidic residues" evidence="1">
    <location>
        <begin position="35"/>
        <end position="49"/>
    </location>
</feature>
<dbReference type="AlphaFoldDB" id="A0A4R8QPA3"/>
<dbReference type="EMBL" id="RYZW01000164">
    <property type="protein sequence ID" value="TDZ40130.1"/>
    <property type="molecule type" value="Genomic_DNA"/>
</dbReference>
<feature type="region of interest" description="Disordered" evidence="1">
    <location>
        <begin position="1"/>
        <end position="56"/>
    </location>
</feature>
<protein>
    <recommendedName>
        <fullName evidence="4">C2H2-type domain-containing protein</fullName>
    </recommendedName>
</protein>
<feature type="region of interest" description="Disordered" evidence="1">
    <location>
        <begin position="266"/>
        <end position="290"/>
    </location>
</feature>
<gene>
    <name evidence="2" type="ORF">CTRI78_v010373</name>
</gene>
<accession>A0A4R8QPA3</accession>
<proteinExistence type="predicted"/>
<evidence type="ECO:0000313" key="2">
    <source>
        <dbReference type="EMBL" id="TDZ40130.1"/>
    </source>
</evidence>